<feature type="region of interest" description="Alpha C-terminal domain (alpha-CTD)" evidence="11">
    <location>
        <begin position="247"/>
        <end position="314"/>
    </location>
</feature>
<keyword evidence="15" id="KW-1185">Reference proteome</keyword>
<dbReference type="Pfam" id="PF01193">
    <property type="entry name" value="RNA_pol_L"/>
    <property type="match status" value="1"/>
</dbReference>
<keyword evidence="5 11" id="KW-0808">Transferase</keyword>
<sequence length="314" mass="34827">MIEIEKPKIETVEISDDAKYGKFVVEPLERGYGTTLGNSLRRILLSSLPGAGVTSIQIDSVLHEFSTIEGVVEDVTTVVMNIKKLALKIYSDEEKTLEIDVQGDGQVTAADITHDSDVEILNPDLYLATVGKNGHLRMRLTASRGRGYTPAVQNKREDLPIGVIPVDSIYTPVSRVNYQVENTRVGQLTNFDKLSLDVWTDGSIGPKEAVALGAKILTEHLNIFVGLTNEAQNAEIMVEKEEDQKEKVLEMTIEELDLSVRSYNCLKRAGINTVQELANKSEEDMMKVRNLGRKSLEEVKAKLDELGLGLRKED</sequence>
<feature type="coiled-coil region" evidence="12">
    <location>
        <begin position="224"/>
        <end position="251"/>
    </location>
</feature>
<comment type="domain">
    <text evidence="11">The N-terminal domain is essential for RNAP assembly and basal transcription, whereas the C-terminal domain is involved in interaction with transcriptional regulators and with upstream promoter elements.</text>
</comment>
<dbReference type="OrthoDB" id="9805706at2"/>
<dbReference type="InterPro" id="IPR011260">
    <property type="entry name" value="RNAP_asu_C"/>
</dbReference>
<evidence type="ECO:0000256" key="12">
    <source>
        <dbReference type="SAM" id="Coils"/>
    </source>
</evidence>
<dbReference type="Gene3D" id="2.170.120.12">
    <property type="entry name" value="DNA-directed RNA polymerase, insert domain"/>
    <property type="match status" value="1"/>
</dbReference>
<dbReference type="NCBIfam" id="NF003519">
    <property type="entry name" value="PRK05182.2-5"/>
    <property type="match status" value="1"/>
</dbReference>
<dbReference type="SUPFAM" id="SSF55257">
    <property type="entry name" value="RBP11-like subunits of RNA polymerase"/>
    <property type="match status" value="1"/>
</dbReference>
<dbReference type="EMBL" id="SORX01000012">
    <property type="protein sequence ID" value="TFD98437.1"/>
    <property type="molecule type" value="Genomic_DNA"/>
</dbReference>
<keyword evidence="7 11" id="KW-0804">Transcription</keyword>
<evidence type="ECO:0000259" key="13">
    <source>
        <dbReference type="SMART" id="SM00662"/>
    </source>
</evidence>
<dbReference type="RefSeq" id="WP_134382715.1">
    <property type="nucleotide sequence ID" value="NZ_SORX01000012.1"/>
</dbReference>
<evidence type="ECO:0000256" key="5">
    <source>
        <dbReference type="ARBA" id="ARBA00022679"/>
    </source>
</evidence>
<dbReference type="NCBIfam" id="NF003513">
    <property type="entry name" value="PRK05182.1-2"/>
    <property type="match status" value="1"/>
</dbReference>
<dbReference type="GO" id="GO:0003677">
    <property type="term" value="F:DNA binding"/>
    <property type="evidence" value="ECO:0007669"/>
    <property type="project" value="UniProtKB-UniRule"/>
</dbReference>
<dbReference type="FunFam" id="2.170.120.12:FF:000001">
    <property type="entry name" value="DNA-directed RNA polymerase subunit alpha"/>
    <property type="match status" value="1"/>
</dbReference>
<name>A0A4Y8L7Z7_9BACL</name>
<comment type="caution">
    <text evidence="14">The sequence shown here is derived from an EMBL/GenBank/DDBJ whole genome shotgun (WGS) entry which is preliminary data.</text>
</comment>
<dbReference type="InterPro" id="IPR011773">
    <property type="entry name" value="DNA-dir_RpoA"/>
</dbReference>
<evidence type="ECO:0000256" key="9">
    <source>
        <dbReference type="ARBA" id="ARBA00033070"/>
    </source>
</evidence>
<evidence type="ECO:0000313" key="14">
    <source>
        <dbReference type="EMBL" id="TFD98437.1"/>
    </source>
</evidence>
<gene>
    <name evidence="11" type="primary">rpoA</name>
    <name evidence="14" type="ORF">E2626_15215</name>
</gene>
<evidence type="ECO:0000256" key="1">
    <source>
        <dbReference type="ARBA" id="ARBA00007123"/>
    </source>
</evidence>
<dbReference type="HAMAP" id="MF_00059">
    <property type="entry name" value="RNApol_bact_RpoA"/>
    <property type="match status" value="1"/>
</dbReference>
<keyword evidence="4 11" id="KW-0240">DNA-directed RNA polymerase</keyword>
<keyword evidence="12" id="KW-0175">Coiled coil</keyword>
<proteinExistence type="inferred from homology"/>
<dbReference type="Proteomes" id="UP000297776">
    <property type="component" value="Unassembled WGS sequence"/>
</dbReference>
<dbReference type="InterPro" id="IPR011263">
    <property type="entry name" value="DNA-dir_RNA_pol_RpoA/D/Rpb3"/>
</dbReference>
<comment type="similarity">
    <text evidence="1 11">Belongs to the RNA polymerase alpha chain family.</text>
</comment>
<evidence type="ECO:0000256" key="4">
    <source>
        <dbReference type="ARBA" id="ARBA00022478"/>
    </source>
</evidence>
<accession>A0A4Y8L7Z7</accession>
<dbReference type="InterPro" id="IPR036603">
    <property type="entry name" value="RBP11-like"/>
</dbReference>
<dbReference type="Gene3D" id="1.10.150.20">
    <property type="entry name" value="5' to 3' exonuclease, C-terminal subdomain"/>
    <property type="match status" value="1"/>
</dbReference>
<dbReference type="GO" id="GO:0003899">
    <property type="term" value="F:DNA-directed RNA polymerase activity"/>
    <property type="evidence" value="ECO:0007669"/>
    <property type="project" value="UniProtKB-UniRule"/>
</dbReference>
<dbReference type="Pfam" id="PF01000">
    <property type="entry name" value="RNA_pol_A_bac"/>
    <property type="match status" value="1"/>
</dbReference>
<organism evidence="14 15">
    <name type="scientific">Jeotgalibacillus salarius</name>
    <dbReference type="NCBI Taxonomy" id="546023"/>
    <lineage>
        <taxon>Bacteria</taxon>
        <taxon>Bacillati</taxon>
        <taxon>Bacillota</taxon>
        <taxon>Bacilli</taxon>
        <taxon>Bacillales</taxon>
        <taxon>Caryophanaceae</taxon>
        <taxon>Jeotgalibacillus</taxon>
    </lineage>
</organism>
<keyword evidence="6 11" id="KW-0548">Nucleotidyltransferase</keyword>
<feature type="region of interest" description="Alpha N-terminal domain (alpha-NTD)" evidence="11">
    <location>
        <begin position="1"/>
        <end position="230"/>
    </location>
</feature>
<evidence type="ECO:0000256" key="10">
    <source>
        <dbReference type="ARBA" id="ARBA00048552"/>
    </source>
</evidence>
<dbReference type="FunFam" id="1.10.150.20:FF:000001">
    <property type="entry name" value="DNA-directed RNA polymerase subunit alpha"/>
    <property type="match status" value="1"/>
</dbReference>
<dbReference type="SUPFAM" id="SSF47789">
    <property type="entry name" value="C-terminal domain of RNA polymerase alpha subunit"/>
    <property type="match status" value="1"/>
</dbReference>
<dbReference type="Pfam" id="PF03118">
    <property type="entry name" value="RNA_pol_A_CTD"/>
    <property type="match status" value="1"/>
</dbReference>
<dbReference type="NCBIfam" id="NF003515">
    <property type="entry name" value="PRK05182.2-1"/>
    <property type="match status" value="1"/>
</dbReference>
<dbReference type="GO" id="GO:0006351">
    <property type="term" value="P:DNA-templated transcription"/>
    <property type="evidence" value="ECO:0007669"/>
    <property type="project" value="UniProtKB-UniRule"/>
</dbReference>
<comment type="function">
    <text evidence="11">DNA-dependent RNA polymerase catalyzes the transcription of DNA into RNA using the four ribonucleoside triphosphates as substrates.</text>
</comment>
<dbReference type="EC" id="2.7.7.6" evidence="2 11"/>
<dbReference type="AlphaFoldDB" id="A0A4Y8L7Z7"/>
<protein>
    <recommendedName>
        <fullName evidence="3 11">DNA-directed RNA polymerase subunit alpha</fullName>
        <shortName evidence="11">RNAP subunit alpha</shortName>
        <ecNumber evidence="2 11">2.7.7.6</ecNumber>
    </recommendedName>
    <alternativeName>
        <fullName evidence="9 11">RNA polymerase subunit alpha</fullName>
    </alternativeName>
    <alternativeName>
        <fullName evidence="8 11">Transcriptase subunit alpha</fullName>
    </alternativeName>
</protein>
<evidence type="ECO:0000256" key="3">
    <source>
        <dbReference type="ARBA" id="ARBA00015972"/>
    </source>
</evidence>
<dbReference type="SUPFAM" id="SSF56553">
    <property type="entry name" value="Insert subdomain of RNA polymerase alpha subunit"/>
    <property type="match status" value="1"/>
</dbReference>
<dbReference type="GO" id="GO:0005737">
    <property type="term" value="C:cytoplasm"/>
    <property type="evidence" value="ECO:0007669"/>
    <property type="project" value="UniProtKB-ARBA"/>
</dbReference>
<comment type="subunit">
    <text evidence="11">Homodimer. The RNAP catalytic core consists of 2 alpha, 1 beta, 1 beta' and 1 omega subunit. When a sigma factor is associated with the core the holoenzyme is formed, which can initiate transcription.</text>
</comment>
<dbReference type="SMART" id="SM00662">
    <property type="entry name" value="RPOLD"/>
    <property type="match status" value="1"/>
</dbReference>
<dbReference type="CDD" id="cd06928">
    <property type="entry name" value="RNAP_alpha_NTD"/>
    <property type="match status" value="1"/>
</dbReference>
<comment type="catalytic activity">
    <reaction evidence="10 11">
        <text>RNA(n) + a ribonucleoside 5'-triphosphate = RNA(n+1) + diphosphate</text>
        <dbReference type="Rhea" id="RHEA:21248"/>
        <dbReference type="Rhea" id="RHEA-COMP:14527"/>
        <dbReference type="Rhea" id="RHEA-COMP:17342"/>
        <dbReference type="ChEBI" id="CHEBI:33019"/>
        <dbReference type="ChEBI" id="CHEBI:61557"/>
        <dbReference type="ChEBI" id="CHEBI:140395"/>
        <dbReference type="EC" id="2.7.7.6"/>
    </reaction>
</comment>
<dbReference type="Gene3D" id="3.30.1360.10">
    <property type="entry name" value="RNA polymerase, RBP11-like subunit"/>
    <property type="match status" value="1"/>
</dbReference>
<evidence type="ECO:0000256" key="8">
    <source>
        <dbReference type="ARBA" id="ARBA00032524"/>
    </source>
</evidence>
<dbReference type="InterPro" id="IPR036643">
    <property type="entry name" value="RNApol_insert_sf"/>
</dbReference>
<dbReference type="InterPro" id="IPR011262">
    <property type="entry name" value="DNA-dir_RNA_pol_insert"/>
</dbReference>
<evidence type="ECO:0000256" key="7">
    <source>
        <dbReference type="ARBA" id="ARBA00023163"/>
    </source>
</evidence>
<evidence type="ECO:0000256" key="6">
    <source>
        <dbReference type="ARBA" id="ARBA00022695"/>
    </source>
</evidence>
<reference evidence="14 15" key="1">
    <citation type="submission" date="2019-03" db="EMBL/GenBank/DDBJ databases">
        <authorList>
            <person name="Yang Y."/>
        </authorList>
    </citation>
    <scope>NUCLEOTIDE SEQUENCE [LARGE SCALE GENOMIC DNA]</scope>
    <source>
        <strain evidence="14 15">ASL-1</strain>
    </source>
</reference>
<feature type="domain" description="DNA-directed RNA polymerase RpoA/D/Rpb3-type" evidence="13">
    <location>
        <begin position="20"/>
        <end position="227"/>
    </location>
</feature>
<dbReference type="NCBIfam" id="TIGR02027">
    <property type="entry name" value="rpoA"/>
    <property type="match status" value="1"/>
</dbReference>
<evidence type="ECO:0000256" key="11">
    <source>
        <dbReference type="HAMAP-Rule" id="MF_00059"/>
    </source>
</evidence>
<dbReference type="GO" id="GO:0046983">
    <property type="term" value="F:protein dimerization activity"/>
    <property type="evidence" value="ECO:0007669"/>
    <property type="project" value="InterPro"/>
</dbReference>
<dbReference type="GO" id="GO:0000428">
    <property type="term" value="C:DNA-directed RNA polymerase complex"/>
    <property type="evidence" value="ECO:0007669"/>
    <property type="project" value="UniProtKB-KW"/>
</dbReference>
<evidence type="ECO:0000313" key="15">
    <source>
        <dbReference type="Proteomes" id="UP000297776"/>
    </source>
</evidence>
<evidence type="ECO:0000256" key="2">
    <source>
        <dbReference type="ARBA" id="ARBA00012418"/>
    </source>
</evidence>